<keyword evidence="14" id="KW-0032">Aminotransferase</keyword>
<dbReference type="PANTHER" id="PTHR42743">
    <property type="entry name" value="AMINO-ACID AMINOTRANSFERASE"/>
    <property type="match status" value="1"/>
</dbReference>
<comment type="pathway">
    <text evidence="4">Amino-acid biosynthesis; L-valine biosynthesis; L-valine from pyruvate: step 4/4.</text>
</comment>
<keyword evidence="14" id="KW-0808">Transferase</keyword>
<evidence type="ECO:0000313" key="14">
    <source>
        <dbReference type="EMBL" id="NMG01597.1"/>
    </source>
</evidence>
<dbReference type="PANTHER" id="PTHR42743:SF11">
    <property type="entry name" value="AMINODEOXYCHORISMATE LYASE"/>
    <property type="match status" value="1"/>
</dbReference>
<comment type="caution">
    <text evidence="14">The sequence shown here is derived from an EMBL/GenBank/DDBJ whole genome shotgun (WGS) entry which is preliminary data.</text>
</comment>
<evidence type="ECO:0000256" key="6">
    <source>
        <dbReference type="ARBA" id="ARBA00009320"/>
    </source>
</evidence>
<dbReference type="FunFam" id="3.20.10.10:FF:000002">
    <property type="entry name" value="D-alanine aminotransferase"/>
    <property type="match status" value="1"/>
</dbReference>
<evidence type="ECO:0000256" key="2">
    <source>
        <dbReference type="ARBA" id="ARBA00003109"/>
    </source>
</evidence>
<comment type="catalytic activity">
    <reaction evidence="10">
        <text>L-isoleucine + 2-oxoglutarate = (S)-3-methyl-2-oxopentanoate + L-glutamate</text>
        <dbReference type="Rhea" id="RHEA:24801"/>
        <dbReference type="ChEBI" id="CHEBI:16810"/>
        <dbReference type="ChEBI" id="CHEBI:29985"/>
        <dbReference type="ChEBI" id="CHEBI:35146"/>
        <dbReference type="ChEBI" id="CHEBI:58045"/>
        <dbReference type="EC" id="2.6.1.42"/>
    </reaction>
</comment>
<organism evidence="14 15">
    <name type="scientific">Azoarcus taiwanensis</name>
    <dbReference type="NCBI Taxonomy" id="666964"/>
    <lineage>
        <taxon>Bacteria</taxon>
        <taxon>Pseudomonadati</taxon>
        <taxon>Pseudomonadota</taxon>
        <taxon>Betaproteobacteria</taxon>
        <taxon>Rhodocyclales</taxon>
        <taxon>Zoogloeaceae</taxon>
        <taxon>Azoarcus</taxon>
    </lineage>
</organism>
<dbReference type="CDD" id="cd01558">
    <property type="entry name" value="D-AAT_like"/>
    <property type="match status" value="1"/>
</dbReference>
<dbReference type="AlphaFoldDB" id="A0A972J9N8"/>
<evidence type="ECO:0000256" key="4">
    <source>
        <dbReference type="ARBA" id="ARBA00004931"/>
    </source>
</evidence>
<evidence type="ECO:0000256" key="13">
    <source>
        <dbReference type="RuleBase" id="RU004516"/>
    </source>
</evidence>
<protein>
    <recommendedName>
        <fullName evidence="7">branched-chain-amino-acid transaminase</fullName>
        <ecNumber evidence="7">2.6.1.42</ecNumber>
    </recommendedName>
</protein>
<reference evidence="14" key="1">
    <citation type="submission" date="2019-12" db="EMBL/GenBank/DDBJ databases">
        <title>Comparative genomics gives insights into the taxonomy of the Azoarcus-Aromatoleum group and reveals separate origins of nif in the plant-associated Azoarcus and non-plant-associated Aromatoleum sub-groups.</title>
        <authorList>
            <person name="Lafos M."/>
            <person name="Maluk M."/>
            <person name="Batista M."/>
            <person name="Junghare M."/>
            <person name="Carmona M."/>
            <person name="Faoro H."/>
            <person name="Cruz L.M."/>
            <person name="Battistoni F."/>
            <person name="De Souza E."/>
            <person name="Pedrosa F."/>
            <person name="Chen W.-M."/>
            <person name="Poole P.S."/>
            <person name="Dixon R.A."/>
            <person name="James E.K."/>
        </authorList>
    </citation>
    <scope>NUCLEOTIDE SEQUENCE</scope>
    <source>
        <strain evidence="14">NSC3</strain>
    </source>
</reference>
<comment type="pathway">
    <text evidence="3">Amino-acid biosynthesis; L-isoleucine biosynthesis; L-isoleucine from 2-oxobutanoate: step 4/4.</text>
</comment>
<dbReference type="Proteomes" id="UP000599523">
    <property type="component" value="Unassembled WGS sequence"/>
</dbReference>
<dbReference type="GO" id="GO:0005829">
    <property type="term" value="C:cytosol"/>
    <property type="evidence" value="ECO:0007669"/>
    <property type="project" value="TreeGrafter"/>
</dbReference>
<dbReference type="InterPro" id="IPR043132">
    <property type="entry name" value="BCAT-like_C"/>
</dbReference>
<dbReference type="InterPro" id="IPR018300">
    <property type="entry name" value="Aminotrans_IV_CS"/>
</dbReference>
<comment type="function">
    <text evidence="2">Acts on leucine, isoleucine and valine.</text>
</comment>
<evidence type="ECO:0000256" key="1">
    <source>
        <dbReference type="ARBA" id="ARBA00001933"/>
    </source>
</evidence>
<dbReference type="GO" id="GO:0004084">
    <property type="term" value="F:branched-chain-amino-acid transaminase activity"/>
    <property type="evidence" value="ECO:0007669"/>
    <property type="project" value="UniProtKB-EC"/>
</dbReference>
<evidence type="ECO:0000256" key="11">
    <source>
        <dbReference type="ARBA" id="ARBA00049229"/>
    </source>
</evidence>
<dbReference type="NCBIfam" id="NF005209">
    <property type="entry name" value="PRK06680.1"/>
    <property type="match status" value="1"/>
</dbReference>
<proteinExistence type="inferred from homology"/>
<sequence>MNTAARTVYVNGQYLSEHDAKVSIFDRGFMFGDGIYEVTTVLDGKLVDFAGHCARLGRSMRELDMKTPCTDDVLLAIHRELVARNALVEGLVYLQVTRGAEDRDFAWSDAIQPTVVAFTQVKSLAASPLAARGARVITVPDLRWKRRDIKTVQLLYPSLAKMQAKAAGKDDAWMVEDGFVTEGTSNNAFIVTADGTLVTRQLSTSLLHGITRATVLRHAGDTGLRIEERPFSVAEAQAASEAFVTAATSFVTPVVEIDGTPVGTGVPGPVATRLREIYIEESRKSAI</sequence>
<dbReference type="InterPro" id="IPR001544">
    <property type="entry name" value="Aminotrans_IV"/>
</dbReference>
<comment type="catalytic activity">
    <reaction evidence="9">
        <text>L-valine + 2-oxoglutarate = 3-methyl-2-oxobutanoate + L-glutamate</text>
        <dbReference type="Rhea" id="RHEA:24813"/>
        <dbReference type="ChEBI" id="CHEBI:11851"/>
        <dbReference type="ChEBI" id="CHEBI:16810"/>
        <dbReference type="ChEBI" id="CHEBI:29985"/>
        <dbReference type="ChEBI" id="CHEBI:57762"/>
        <dbReference type="EC" id="2.6.1.42"/>
    </reaction>
</comment>
<evidence type="ECO:0000256" key="3">
    <source>
        <dbReference type="ARBA" id="ARBA00004824"/>
    </source>
</evidence>
<evidence type="ECO:0000256" key="12">
    <source>
        <dbReference type="RuleBase" id="RU004106"/>
    </source>
</evidence>
<dbReference type="InterPro" id="IPR043131">
    <property type="entry name" value="BCAT-like_N"/>
</dbReference>
<dbReference type="GO" id="GO:0046394">
    <property type="term" value="P:carboxylic acid biosynthetic process"/>
    <property type="evidence" value="ECO:0007669"/>
    <property type="project" value="UniProtKB-ARBA"/>
</dbReference>
<evidence type="ECO:0000256" key="9">
    <source>
        <dbReference type="ARBA" id="ARBA00048212"/>
    </source>
</evidence>
<dbReference type="InterPro" id="IPR050571">
    <property type="entry name" value="Class-IV_PLP-Dep_Aminotrnsfr"/>
</dbReference>
<keyword evidence="15" id="KW-1185">Reference proteome</keyword>
<accession>A0A972J9N8</accession>
<dbReference type="InterPro" id="IPR036038">
    <property type="entry name" value="Aminotransferase-like"/>
</dbReference>
<dbReference type="RefSeq" id="WP_168986391.1">
    <property type="nucleotide sequence ID" value="NZ_CAWPHM010000275.1"/>
</dbReference>
<dbReference type="Pfam" id="PF01063">
    <property type="entry name" value="Aminotran_4"/>
    <property type="match status" value="1"/>
</dbReference>
<evidence type="ECO:0000256" key="10">
    <source>
        <dbReference type="ARBA" id="ARBA00048798"/>
    </source>
</evidence>
<evidence type="ECO:0000313" key="15">
    <source>
        <dbReference type="Proteomes" id="UP000599523"/>
    </source>
</evidence>
<keyword evidence="8 13" id="KW-0663">Pyridoxal phosphate</keyword>
<name>A0A972J9N8_9RHOO</name>
<comment type="cofactor">
    <cofactor evidence="1 13">
        <name>pyridoxal 5'-phosphate</name>
        <dbReference type="ChEBI" id="CHEBI:597326"/>
    </cofactor>
</comment>
<comment type="similarity">
    <text evidence="6 12">Belongs to the class-IV pyridoxal-phosphate-dependent aminotransferase family.</text>
</comment>
<evidence type="ECO:0000256" key="5">
    <source>
        <dbReference type="ARBA" id="ARBA00005072"/>
    </source>
</evidence>
<dbReference type="EC" id="2.6.1.42" evidence="7"/>
<dbReference type="PROSITE" id="PS00770">
    <property type="entry name" value="AA_TRANSFER_CLASS_4"/>
    <property type="match status" value="1"/>
</dbReference>
<dbReference type="Gene3D" id="3.30.470.10">
    <property type="match status" value="1"/>
</dbReference>
<comment type="pathway">
    <text evidence="5">Amino-acid biosynthesis; L-leucine biosynthesis; L-leucine from 3-methyl-2-oxobutanoate: step 4/4.</text>
</comment>
<dbReference type="Gene3D" id="3.20.10.10">
    <property type="entry name" value="D-amino Acid Aminotransferase, subunit A, domain 2"/>
    <property type="match status" value="1"/>
</dbReference>
<gene>
    <name evidence="14" type="ORF">GPA21_01230</name>
</gene>
<dbReference type="EMBL" id="WTVM01000004">
    <property type="protein sequence ID" value="NMG01597.1"/>
    <property type="molecule type" value="Genomic_DNA"/>
</dbReference>
<evidence type="ECO:0000256" key="8">
    <source>
        <dbReference type="ARBA" id="ARBA00022898"/>
    </source>
</evidence>
<evidence type="ECO:0000256" key="7">
    <source>
        <dbReference type="ARBA" id="ARBA00013053"/>
    </source>
</evidence>
<dbReference type="SUPFAM" id="SSF56752">
    <property type="entry name" value="D-aminoacid aminotransferase-like PLP-dependent enzymes"/>
    <property type="match status" value="1"/>
</dbReference>
<comment type="catalytic activity">
    <reaction evidence="11">
        <text>L-leucine + 2-oxoglutarate = 4-methyl-2-oxopentanoate + L-glutamate</text>
        <dbReference type="Rhea" id="RHEA:18321"/>
        <dbReference type="ChEBI" id="CHEBI:16810"/>
        <dbReference type="ChEBI" id="CHEBI:17865"/>
        <dbReference type="ChEBI" id="CHEBI:29985"/>
        <dbReference type="ChEBI" id="CHEBI:57427"/>
        <dbReference type="EC" id="2.6.1.42"/>
    </reaction>
</comment>
<dbReference type="GO" id="GO:0008652">
    <property type="term" value="P:amino acid biosynthetic process"/>
    <property type="evidence" value="ECO:0007669"/>
    <property type="project" value="UniProtKB-ARBA"/>
</dbReference>